<accession>A0AAD4EF95</accession>
<evidence type="ECO:0000256" key="1">
    <source>
        <dbReference type="ARBA" id="ARBA00001933"/>
    </source>
</evidence>
<keyword evidence="4 8" id="KW-0808">Transferase</keyword>
<evidence type="ECO:0000256" key="3">
    <source>
        <dbReference type="ARBA" id="ARBA00022576"/>
    </source>
</evidence>
<protein>
    <submittedName>
        <fullName evidence="8">Pyridoxal phosphate-dependent transferase</fullName>
    </submittedName>
</protein>
<comment type="similarity">
    <text evidence="2">Belongs to the class-I pyridoxal-phosphate-dependent aminotransferase family.</text>
</comment>
<keyword evidence="9" id="KW-1185">Reference proteome</keyword>
<feature type="region of interest" description="Disordered" evidence="6">
    <location>
        <begin position="1"/>
        <end position="20"/>
    </location>
</feature>
<dbReference type="InterPro" id="IPR050596">
    <property type="entry name" value="AspAT/PAT-like"/>
</dbReference>
<sequence length="488" mass="54311">MSKPPTRPNSAYPSRSGTPSLRDVVHGVMKIFHHEKESEAHQIFRQQVGHQPKPALGLPQTINPDEETVPGIEHPGSTGVIYCSDRAIANGFNYANSHEWANLGQENIPLPVDSLEYAPTTGVKELREAVAHLYNDTYRKGKASQYTYENVCIVPGGRAGLSRVAAVIGDVYCSYQVPDYTAYDQVLSAFKRLVPVPTACHKYRLDIEQTKKDILTQGLAVVIASNPRNPTGQVIAGKDLKELVSLSRENTTIILDEFYSWYIYPDNEKDIGKSISSAEYVEDVNSDSVVIIDGLTKNWRLPGWRVCWVIGPKNLITALSQSGSFLDGGANHPMQLAALPLLEPSRVKIEKVALQRHFKAKRDHVLKRLHALHLDVEVPPQATFYVWLNLEKLPPPLNNGLTFFEELLKEQTIVIPGIFFDINPAHRRNLFNSPCHHYVRLSFGPPMKDLDKGLDAIGRVVAAARLGGTKKMGHSYKKSLESSSEINV</sequence>
<evidence type="ECO:0000256" key="4">
    <source>
        <dbReference type="ARBA" id="ARBA00022679"/>
    </source>
</evidence>
<evidence type="ECO:0000256" key="6">
    <source>
        <dbReference type="SAM" id="MobiDB-lite"/>
    </source>
</evidence>
<evidence type="ECO:0000256" key="5">
    <source>
        <dbReference type="ARBA" id="ARBA00022898"/>
    </source>
</evidence>
<gene>
    <name evidence="8" type="ORF">F5891DRAFT_1208591</name>
</gene>
<dbReference type="PANTHER" id="PTHR46383">
    <property type="entry name" value="ASPARTATE AMINOTRANSFERASE"/>
    <property type="match status" value="1"/>
</dbReference>
<evidence type="ECO:0000259" key="7">
    <source>
        <dbReference type="Pfam" id="PF00155"/>
    </source>
</evidence>
<dbReference type="GO" id="GO:0030170">
    <property type="term" value="F:pyridoxal phosphate binding"/>
    <property type="evidence" value="ECO:0007669"/>
    <property type="project" value="InterPro"/>
</dbReference>
<dbReference type="GO" id="GO:0008483">
    <property type="term" value="F:transaminase activity"/>
    <property type="evidence" value="ECO:0007669"/>
    <property type="project" value="UniProtKB-KW"/>
</dbReference>
<dbReference type="Gene3D" id="3.40.640.10">
    <property type="entry name" value="Type I PLP-dependent aspartate aminotransferase-like (Major domain)"/>
    <property type="match status" value="1"/>
</dbReference>
<evidence type="ECO:0000313" key="8">
    <source>
        <dbReference type="EMBL" id="KAG1903858.1"/>
    </source>
</evidence>
<dbReference type="PANTHER" id="PTHR46383:SF1">
    <property type="entry name" value="ASPARTATE AMINOTRANSFERASE"/>
    <property type="match status" value="1"/>
</dbReference>
<comment type="caution">
    <text evidence="8">The sequence shown here is derived from an EMBL/GenBank/DDBJ whole genome shotgun (WGS) entry which is preliminary data.</text>
</comment>
<keyword evidence="3" id="KW-0032">Aminotransferase</keyword>
<dbReference type="Proteomes" id="UP001195769">
    <property type="component" value="Unassembled WGS sequence"/>
</dbReference>
<dbReference type="InterPro" id="IPR015424">
    <property type="entry name" value="PyrdxlP-dep_Trfase"/>
</dbReference>
<dbReference type="InterPro" id="IPR004839">
    <property type="entry name" value="Aminotransferase_I/II_large"/>
</dbReference>
<dbReference type="AlphaFoldDB" id="A0AAD4EF95"/>
<name>A0AAD4EF95_9AGAM</name>
<organism evidence="8 9">
    <name type="scientific">Suillus fuscotomentosus</name>
    <dbReference type="NCBI Taxonomy" id="1912939"/>
    <lineage>
        <taxon>Eukaryota</taxon>
        <taxon>Fungi</taxon>
        <taxon>Dikarya</taxon>
        <taxon>Basidiomycota</taxon>
        <taxon>Agaricomycotina</taxon>
        <taxon>Agaricomycetes</taxon>
        <taxon>Agaricomycetidae</taxon>
        <taxon>Boletales</taxon>
        <taxon>Suillineae</taxon>
        <taxon>Suillaceae</taxon>
        <taxon>Suillus</taxon>
    </lineage>
</organism>
<dbReference type="InterPro" id="IPR015422">
    <property type="entry name" value="PyrdxlP-dep_Trfase_small"/>
</dbReference>
<dbReference type="Pfam" id="PF00155">
    <property type="entry name" value="Aminotran_1_2"/>
    <property type="match status" value="1"/>
</dbReference>
<feature type="compositionally biased region" description="Polar residues" evidence="6">
    <location>
        <begin position="8"/>
        <end position="19"/>
    </location>
</feature>
<dbReference type="CDD" id="cd00609">
    <property type="entry name" value="AAT_like"/>
    <property type="match status" value="1"/>
</dbReference>
<dbReference type="GeneID" id="64663416"/>
<reference evidence="8" key="1">
    <citation type="journal article" date="2020" name="New Phytol.">
        <title>Comparative genomics reveals dynamic genome evolution in host specialist ectomycorrhizal fungi.</title>
        <authorList>
            <person name="Lofgren L.A."/>
            <person name="Nguyen N.H."/>
            <person name="Vilgalys R."/>
            <person name="Ruytinx J."/>
            <person name="Liao H.L."/>
            <person name="Branco S."/>
            <person name="Kuo A."/>
            <person name="LaButti K."/>
            <person name="Lipzen A."/>
            <person name="Andreopoulos W."/>
            <person name="Pangilinan J."/>
            <person name="Riley R."/>
            <person name="Hundley H."/>
            <person name="Na H."/>
            <person name="Barry K."/>
            <person name="Grigoriev I.V."/>
            <person name="Stajich J.E."/>
            <person name="Kennedy P.G."/>
        </authorList>
    </citation>
    <scope>NUCLEOTIDE SEQUENCE</scope>
    <source>
        <strain evidence="8">FC203</strain>
    </source>
</reference>
<dbReference type="SUPFAM" id="SSF53383">
    <property type="entry name" value="PLP-dependent transferases"/>
    <property type="match status" value="1"/>
</dbReference>
<comment type="cofactor">
    <cofactor evidence="1">
        <name>pyridoxal 5'-phosphate</name>
        <dbReference type="ChEBI" id="CHEBI:597326"/>
    </cofactor>
</comment>
<dbReference type="InterPro" id="IPR015421">
    <property type="entry name" value="PyrdxlP-dep_Trfase_major"/>
</dbReference>
<dbReference type="Gene3D" id="3.90.1150.10">
    <property type="entry name" value="Aspartate Aminotransferase, domain 1"/>
    <property type="match status" value="1"/>
</dbReference>
<dbReference type="GO" id="GO:0006520">
    <property type="term" value="P:amino acid metabolic process"/>
    <property type="evidence" value="ECO:0007669"/>
    <property type="project" value="InterPro"/>
</dbReference>
<proteinExistence type="inferred from homology"/>
<keyword evidence="5" id="KW-0663">Pyridoxal phosphate</keyword>
<evidence type="ECO:0000256" key="2">
    <source>
        <dbReference type="ARBA" id="ARBA00007441"/>
    </source>
</evidence>
<feature type="domain" description="Aminotransferase class I/classII large" evidence="7">
    <location>
        <begin position="113"/>
        <end position="457"/>
    </location>
</feature>
<dbReference type="RefSeq" id="XP_041229433.1">
    <property type="nucleotide sequence ID" value="XM_041369118.1"/>
</dbReference>
<evidence type="ECO:0000313" key="9">
    <source>
        <dbReference type="Proteomes" id="UP001195769"/>
    </source>
</evidence>
<dbReference type="EMBL" id="JABBWK010000011">
    <property type="protein sequence ID" value="KAG1903858.1"/>
    <property type="molecule type" value="Genomic_DNA"/>
</dbReference>